<dbReference type="Gene3D" id="3.40.640.10">
    <property type="entry name" value="Type I PLP-dependent aspartate aminotransferase-like (Major domain)"/>
    <property type="match status" value="1"/>
</dbReference>
<gene>
    <name evidence="11" type="ORF">EYW49_16540</name>
</gene>
<dbReference type="Proteomes" id="UP000292781">
    <property type="component" value="Unassembled WGS sequence"/>
</dbReference>
<dbReference type="SUPFAM" id="SSF53383">
    <property type="entry name" value="PLP-dependent transferases"/>
    <property type="match status" value="1"/>
</dbReference>
<protein>
    <recommendedName>
        <fullName evidence="4">threonine-phosphate decarboxylase</fullName>
        <ecNumber evidence="4">4.1.1.81</ecNumber>
    </recommendedName>
    <alternativeName>
        <fullName evidence="8">L-threonine-O-3-phosphate decarboxylase</fullName>
    </alternativeName>
</protein>
<evidence type="ECO:0000256" key="6">
    <source>
        <dbReference type="ARBA" id="ARBA00022898"/>
    </source>
</evidence>
<evidence type="ECO:0000259" key="10">
    <source>
        <dbReference type="Pfam" id="PF00155"/>
    </source>
</evidence>
<evidence type="ECO:0000313" key="11">
    <source>
        <dbReference type="EMBL" id="TBW35238.1"/>
    </source>
</evidence>
<comment type="cofactor">
    <cofactor evidence="1">
        <name>pyridoxal 5'-phosphate</name>
        <dbReference type="ChEBI" id="CHEBI:597326"/>
    </cofactor>
</comment>
<dbReference type="InterPro" id="IPR004838">
    <property type="entry name" value="NHTrfase_class1_PyrdxlP-BS"/>
</dbReference>
<reference evidence="11 12" key="1">
    <citation type="submission" date="2019-02" db="EMBL/GenBank/DDBJ databases">
        <title>Siculibacillus lacustris gen. nov., sp. nov., a new rosette-forming bacterium isolated from a freshwater crater lake (Lake St. Ana, Romania).</title>
        <authorList>
            <person name="Felfoldi T."/>
            <person name="Marton Z."/>
            <person name="Szabo A."/>
            <person name="Mentes A."/>
            <person name="Boka K."/>
            <person name="Marialigeti K."/>
            <person name="Mathe I."/>
            <person name="Koncz M."/>
            <person name="Schumann P."/>
            <person name="Toth E."/>
        </authorList>
    </citation>
    <scope>NUCLEOTIDE SEQUENCE [LARGE SCALE GENOMIC DNA]</scope>
    <source>
        <strain evidence="11 12">SA-279</strain>
    </source>
</reference>
<keyword evidence="6" id="KW-0663">Pyridoxal phosphate</keyword>
<name>A0A4Q9VK33_9HYPH</name>
<dbReference type="UniPathway" id="UPA00148"/>
<comment type="pathway">
    <text evidence="3">Cofactor biosynthesis; adenosylcobalamin biosynthesis.</text>
</comment>
<comment type="function">
    <text evidence="2">Decarboxylates L-threonine-O-3-phosphate to yield (R)-1-amino-2-propanol O-2-phosphate, the precursor for the linkage between the nucleotide loop and the corrin ring in cobalamin.</text>
</comment>
<dbReference type="EC" id="4.1.1.81" evidence="4"/>
<proteinExistence type="predicted"/>
<evidence type="ECO:0000313" key="12">
    <source>
        <dbReference type="Proteomes" id="UP000292781"/>
    </source>
</evidence>
<dbReference type="InterPro" id="IPR015424">
    <property type="entry name" value="PyrdxlP-dep_Trfase"/>
</dbReference>
<dbReference type="Pfam" id="PF00155">
    <property type="entry name" value="Aminotran_1_2"/>
    <property type="match status" value="1"/>
</dbReference>
<dbReference type="RefSeq" id="WP_131310732.1">
    <property type="nucleotide sequence ID" value="NZ_SJFN01000027.1"/>
</dbReference>
<dbReference type="EMBL" id="SJFN01000027">
    <property type="protein sequence ID" value="TBW35238.1"/>
    <property type="molecule type" value="Genomic_DNA"/>
</dbReference>
<evidence type="ECO:0000256" key="8">
    <source>
        <dbReference type="ARBA" id="ARBA00029996"/>
    </source>
</evidence>
<dbReference type="GO" id="GO:0030170">
    <property type="term" value="F:pyridoxal phosphate binding"/>
    <property type="evidence" value="ECO:0007669"/>
    <property type="project" value="InterPro"/>
</dbReference>
<dbReference type="PANTHER" id="PTHR42885:SF1">
    <property type="entry name" value="THREONINE-PHOSPHATE DECARBOXYLASE"/>
    <property type="match status" value="1"/>
</dbReference>
<keyword evidence="5" id="KW-0169">Cobalamin biosynthesis</keyword>
<keyword evidence="7 11" id="KW-0456">Lyase</keyword>
<comment type="catalytic activity">
    <reaction evidence="9">
        <text>O-phospho-L-threonine + H(+) = (R)-1-aminopropan-2-yl phosphate + CO2</text>
        <dbReference type="Rhea" id="RHEA:11492"/>
        <dbReference type="ChEBI" id="CHEBI:15378"/>
        <dbReference type="ChEBI" id="CHEBI:16526"/>
        <dbReference type="ChEBI" id="CHEBI:58563"/>
        <dbReference type="ChEBI" id="CHEBI:58675"/>
        <dbReference type="EC" id="4.1.1.81"/>
    </reaction>
</comment>
<dbReference type="InterPro" id="IPR015421">
    <property type="entry name" value="PyrdxlP-dep_Trfase_major"/>
</dbReference>
<dbReference type="InterPro" id="IPR005860">
    <property type="entry name" value="CobD"/>
</dbReference>
<dbReference type="PROSITE" id="PS00105">
    <property type="entry name" value="AA_TRANSFER_CLASS_1"/>
    <property type="match status" value="1"/>
</dbReference>
<dbReference type="InterPro" id="IPR015422">
    <property type="entry name" value="PyrdxlP-dep_Trfase_small"/>
</dbReference>
<keyword evidence="12" id="KW-1185">Reference proteome</keyword>
<evidence type="ECO:0000256" key="3">
    <source>
        <dbReference type="ARBA" id="ARBA00004953"/>
    </source>
</evidence>
<dbReference type="CDD" id="cd00609">
    <property type="entry name" value="AAT_like"/>
    <property type="match status" value="1"/>
</dbReference>
<accession>A0A4Q9VK33</accession>
<dbReference type="PANTHER" id="PTHR42885">
    <property type="entry name" value="HISTIDINOL-PHOSPHATE AMINOTRANSFERASE-RELATED"/>
    <property type="match status" value="1"/>
</dbReference>
<evidence type="ECO:0000256" key="7">
    <source>
        <dbReference type="ARBA" id="ARBA00023239"/>
    </source>
</evidence>
<sequence>MDGPERTATAGQAASPVYHGGDLAQVRAEHPEAPTPWIDLSTGINPWPYPLPPLDPDDWTRLPEPARVATLEAAAARAYGVGDAARVAATPGTQAAIQMLPRVLPGARVAILGFTYQEHARTWRDAGRSVMVVDDPIDLVGADVAVVVNPNNPDGRRLSPAALAAIADALASSGGTLIVDEAFVDVEDPAASIAADLPPSTIVLRSFGKTWGLAGLRLGFVLGAPHFAAEIRRAFGPWAVSGPAIGIGQAALDDAEWLAETRRRLAAAAERLDGLLADAGFTPVGGTALFRLVSHPQASAVRHRLAAAGVHVRRFPHDPTLLRFGLPGPEDHWRRLAAALAES</sequence>
<feature type="domain" description="Aminotransferase class I/classII large" evidence="10">
    <location>
        <begin position="58"/>
        <end position="339"/>
    </location>
</feature>
<dbReference type="Gene3D" id="3.90.1150.10">
    <property type="entry name" value="Aspartate Aminotransferase, domain 1"/>
    <property type="match status" value="1"/>
</dbReference>
<evidence type="ECO:0000256" key="2">
    <source>
        <dbReference type="ARBA" id="ARBA00003444"/>
    </source>
</evidence>
<evidence type="ECO:0000256" key="9">
    <source>
        <dbReference type="ARBA" id="ARBA00048531"/>
    </source>
</evidence>
<evidence type="ECO:0000256" key="4">
    <source>
        <dbReference type="ARBA" id="ARBA00012285"/>
    </source>
</evidence>
<dbReference type="GO" id="GO:0009236">
    <property type="term" value="P:cobalamin biosynthetic process"/>
    <property type="evidence" value="ECO:0007669"/>
    <property type="project" value="UniProtKB-UniPathway"/>
</dbReference>
<evidence type="ECO:0000256" key="1">
    <source>
        <dbReference type="ARBA" id="ARBA00001933"/>
    </source>
</evidence>
<dbReference type="NCBIfam" id="TIGR01140">
    <property type="entry name" value="L_thr_O3P_dcar"/>
    <property type="match status" value="1"/>
</dbReference>
<comment type="caution">
    <text evidence="11">The sequence shown here is derived from an EMBL/GenBank/DDBJ whole genome shotgun (WGS) entry which is preliminary data.</text>
</comment>
<dbReference type="AlphaFoldDB" id="A0A4Q9VK33"/>
<dbReference type="InterPro" id="IPR004839">
    <property type="entry name" value="Aminotransferase_I/II_large"/>
</dbReference>
<dbReference type="GO" id="GO:0048472">
    <property type="term" value="F:threonine-phosphate decarboxylase activity"/>
    <property type="evidence" value="ECO:0007669"/>
    <property type="project" value="UniProtKB-EC"/>
</dbReference>
<evidence type="ECO:0000256" key="5">
    <source>
        <dbReference type="ARBA" id="ARBA00022573"/>
    </source>
</evidence>
<dbReference type="OrthoDB" id="9799304at2"/>
<organism evidence="11 12">
    <name type="scientific">Siculibacillus lacustris</name>
    <dbReference type="NCBI Taxonomy" id="1549641"/>
    <lineage>
        <taxon>Bacteria</taxon>
        <taxon>Pseudomonadati</taxon>
        <taxon>Pseudomonadota</taxon>
        <taxon>Alphaproteobacteria</taxon>
        <taxon>Hyphomicrobiales</taxon>
        <taxon>Ancalomicrobiaceae</taxon>
        <taxon>Siculibacillus</taxon>
    </lineage>
</organism>